<keyword evidence="10" id="KW-1185">Reference proteome</keyword>
<protein>
    <submittedName>
        <fullName evidence="9">Exopolysaccharide biosynthesis polyprenyl glycosylphosphotransferase</fullName>
    </submittedName>
</protein>
<dbReference type="Proteomes" id="UP000243528">
    <property type="component" value="Unassembled WGS sequence"/>
</dbReference>
<keyword evidence="4 7" id="KW-0812">Transmembrane</keyword>
<dbReference type="AlphaFoldDB" id="A0A2P8E5G7"/>
<organism evidence="9 10">
    <name type="scientific">Haloactinopolyspora alba</name>
    <dbReference type="NCBI Taxonomy" id="648780"/>
    <lineage>
        <taxon>Bacteria</taxon>
        <taxon>Bacillati</taxon>
        <taxon>Actinomycetota</taxon>
        <taxon>Actinomycetes</taxon>
        <taxon>Jiangellales</taxon>
        <taxon>Jiangellaceae</taxon>
        <taxon>Haloactinopolyspora</taxon>
    </lineage>
</organism>
<evidence type="ECO:0000256" key="5">
    <source>
        <dbReference type="ARBA" id="ARBA00022989"/>
    </source>
</evidence>
<evidence type="ECO:0000259" key="8">
    <source>
        <dbReference type="Pfam" id="PF02397"/>
    </source>
</evidence>
<comment type="subcellular location">
    <subcellularLocation>
        <location evidence="1">Membrane</location>
        <topology evidence="1">Multi-pass membrane protein</topology>
    </subcellularLocation>
</comment>
<dbReference type="InterPro" id="IPR003362">
    <property type="entry name" value="Bact_transf"/>
</dbReference>
<keyword evidence="3 9" id="KW-0808">Transferase</keyword>
<evidence type="ECO:0000256" key="1">
    <source>
        <dbReference type="ARBA" id="ARBA00004141"/>
    </source>
</evidence>
<comment type="caution">
    <text evidence="9">The sequence shown here is derived from an EMBL/GenBank/DDBJ whole genome shotgun (WGS) entry which is preliminary data.</text>
</comment>
<dbReference type="PANTHER" id="PTHR30576">
    <property type="entry name" value="COLANIC BIOSYNTHESIS UDP-GLUCOSE LIPID CARRIER TRANSFERASE"/>
    <property type="match status" value="1"/>
</dbReference>
<dbReference type="NCBIfam" id="TIGR03025">
    <property type="entry name" value="EPS_sugtrans"/>
    <property type="match status" value="1"/>
</dbReference>
<accession>A0A2P8E5G7</accession>
<feature type="transmembrane region" description="Helical" evidence="7">
    <location>
        <begin position="24"/>
        <end position="43"/>
    </location>
</feature>
<dbReference type="EMBL" id="PYGE01000005">
    <property type="protein sequence ID" value="PSL04714.1"/>
    <property type="molecule type" value="Genomic_DNA"/>
</dbReference>
<feature type="transmembrane region" description="Helical" evidence="7">
    <location>
        <begin position="273"/>
        <end position="293"/>
    </location>
</feature>
<dbReference type="Pfam" id="PF02397">
    <property type="entry name" value="Bac_transf"/>
    <property type="match status" value="1"/>
</dbReference>
<evidence type="ECO:0000256" key="3">
    <source>
        <dbReference type="ARBA" id="ARBA00022679"/>
    </source>
</evidence>
<comment type="similarity">
    <text evidence="2">Belongs to the bacterial sugar transferase family.</text>
</comment>
<feature type="transmembrane region" description="Helical" evidence="7">
    <location>
        <begin position="55"/>
        <end position="76"/>
    </location>
</feature>
<gene>
    <name evidence="9" type="ORF">CLV30_105181</name>
</gene>
<keyword evidence="5 7" id="KW-1133">Transmembrane helix</keyword>
<evidence type="ECO:0000256" key="7">
    <source>
        <dbReference type="SAM" id="Phobius"/>
    </source>
</evidence>
<feature type="domain" description="Bacterial sugar transferase" evidence="8">
    <location>
        <begin position="267"/>
        <end position="455"/>
    </location>
</feature>
<evidence type="ECO:0000256" key="6">
    <source>
        <dbReference type="ARBA" id="ARBA00023136"/>
    </source>
</evidence>
<dbReference type="GO" id="GO:0016780">
    <property type="term" value="F:phosphotransferase activity, for other substituted phosphate groups"/>
    <property type="evidence" value="ECO:0007669"/>
    <property type="project" value="TreeGrafter"/>
</dbReference>
<proteinExistence type="inferred from homology"/>
<dbReference type="GO" id="GO:0016020">
    <property type="term" value="C:membrane"/>
    <property type="evidence" value="ECO:0007669"/>
    <property type="project" value="UniProtKB-SubCell"/>
</dbReference>
<feature type="transmembrane region" description="Helical" evidence="7">
    <location>
        <begin position="82"/>
        <end position="104"/>
    </location>
</feature>
<sequence length="460" mass="48206">MAVGDVLTATVAAAAVWPFPSRPHLLAVCALAVSWPLVAAALARRGDRFLSATRPGTGVVQALTVLVAAVAIAGSLAGAQLLGGWLVAAAAILLCGSLLVRFLVARRVRTLRRRGVPGARTIVVGTSSALSGVIDRLAGDDDQVLTVVGACVEGADGVVVDTFPVGGPIAADGATLALPSARSPVDTVRAAAVESGAQVVCVAPGSGFTGERLRELGWALEGTGAVLTAELGLADVAAHRTRVGQAGASTLLQVCEVRFAGARWVAKSVVDRTLAAVGLALLFPLFAAVALAVRASGPGPVLYRQVRVGREGLLFTMLKFRTMHTDADRRRDELLASADGAGPMFKMRDDPRITRVGRVLRKYSLDELPQLVNVLRGEMSLVGPRPPLPEEVAEYTTVERRRLRAIPGMTGLWQVSGRSNLTWDETVRLDLRYVDNWSLGEDARLLGRTAGAVLKGTGAY</sequence>
<evidence type="ECO:0000256" key="4">
    <source>
        <dbReference type="ARBA" id="ARBA00022692"/>
    </source>
</evidence>
<name>A0A2P8E5G7_9ACTN</name>
<evidence type="ECO:0000313" key="10">
    <source>
        <dbReference type="Proteomes" id="UP000243528"/>
    </source>
</evidence>
<dbReference type="RefSeq" id="WP_205740809.1">
    <property type="nucleotide sequence ID" value="NZ_PYGE01000005.1"/>
</dbReference>
<dbReference type="InterPro" id="IPR017475">
    <property type="entry name" value="EPS_sugar_tfrase"/>
</dbReference>
<dbReference type="PANTHER" id="PTHR30576:SF10">
    <property type="entry name" value="SLL5057 PROTEIN"/>
    <property type="match status" value="1"/>
</dbReference>
<evidence type="ECO:0000256" key="2">
    <source>
        <dbReference type="ARBA" id="ARBA00006464"/>
    </source>
</evidence>
<evidence type="ECO:0000313" key="9">
    <source>
        <dbReference type="EMBL" id="PSL04714.1"/>
    </source>
</evidence>
<reference evidence="9 10" key="1">
    <citation type="submission" date="2018-03" db="EMBL/GenBank/DDBJ databases">
        <title>Genomic Encyclopedia of Archaeal and Bacterial Type Strains, Phase II (KMG-II): from individual species to whole genera.</title>
        <authorList>
            <person name="Goeker M."/>
        </authorList>
    </citation>
    <scope>NUCLEOTIDE SEQUENCE [LARGE SCALE GENOMIC DNA]</scope>
    <source>
        <strain evidence="9 10">DSM 45211</strain>
    </source>
</reference>
<keyword evidence="6 7" id="KW-0472">Membrane</keyword>